<name>A0ABM1B7N6_LIMPO</name>
<dbReference type="PANTHER" id="PTHR22589:SF103">
    <property type="entry name" value="CARNITINE O-ACETYL-TRANSFERASE, ISOFORM A-RELATED"/>
    <property type="match status" value="1"/>
</dbReference>
<dbReference type="InterPro" id="IPR042231">
    <property type="entry name" value="Cho/carn_acyl_trans_2"/>
</dbReference>
<feature type="domain" description="Choline/carnitine acyltransferase" evidence="5">
    <location>
        <begin position="52"/>
        <end position="622"/>
    </location>
</feature>
<dbReference type="InterPro" id="IPR000542">
    <property type="entry name" value="Carn_acyl_trans"/>
</dbReference>
<dbReference type="Gene3D" id="3.30.559.70">
    <property type="entry name" value="Choline/Carnitine o-acyltransferase, domain 2"/>
    <property type="match status" value="1"/>
</dbReference>
<dbReference type="InterPro" id="IPR023213">
    <property type="entry name" value="CAT-like_dom_sf"/>
</dbReference>
<evidence type="ECO:0000256" key="4">
    <source>
        <dbReference type="RuleBase" id="RU003801"/>
    </source>
</evidence>
<keyword evidence="2 4" id="KW-0808">Transferase</keyword>
<dbReference type="PROSITE" id="PS00440">
    <property type="entry name" value="ACYLTRANSF_C_2"/>
    <property type="match status" value="1"/>
</dbReference>
<dbReference type="GeneID" id="106461213"/>
<keyword evidence="3 4" id="KW-0012">Acyltransferase</keyword>
<evidence type="ECO:0000259" key="5">
    <source>
        <dbReference type="Pfam" id="PF00755"/>
    </source>
</evidence>
<dbReference type="SUPFAM" id="SSF52777">
    <property type="entry name" value="CoA-dependent acyltransferases"/>
    <property type="match status" value="2"/>
</dbReference>
<comment type="similarity">
    <text evidence="1 4">Belongs to the carnitine/choline acetyltransferase family.</text>
</comment>
<dbReference type="Gene3D" id="3.30.559.10">
    <property type="entry name" value="Chloramphenicol acetyltransferase-like domain"/>
    <property type="match status" value="1"/>
</dbReference>
<protein>
    <submittedName>
        <fullName evidence="7">Carnitine O-acetyltransferase-like</fullName>
    </submittedName>
</protein>
<evidence type="ECO:0000313" key="7">
    <source>
        <dbReference type="RefSeq" id="XP_013776464.1"/>
    </source>
</evidence>
<proteinExistence type="inferred from homology"/>
<evidence type="ECO:0000313" key="6">
    <source>
        <dbReference type="Proteomes" id="UP000694941"/>
    </source>
</evidence>
<evidence type="ECO:0000256" key="1">
    <source>
        <dbReference type="ARBA" id="ARBA00005232"/>
    </source>
</evidence>
<evidence type="ECO:0000256" key="3">
    <source>
        <dbReference type="ARBA" id="ARBA00023315"/>
    </source>
</evidence>
<dbReference type="Proteomes" id="UP000694941">
    <property type="component" value="Unplaced"/>
</dbReference>
<reference evidence="7" key="1">
    <citation type="submission" date="2025-08" db="UniProtKB">
        <authorList>
            <consortium name="RefSeq"/>
        </authorList>
    </citation>
    <scope>IDENTIFICATION</scope>
    <source>
        <tissue evidence="7">Muscle</tissue>
    </source>
</reference>
<dbReference type="RefSeq" id="XP_013776464.1">
    <property type="nucleotide sequence ID" value="XM_013921010.2"/>
</dbReference>
<evidence type="ECO:0000256" key="2">
    <source>
        <dbReference type="ARBA" id="ARBA00022679"/>
    </source>
</evidence>
<accession>A0ABM1B7N6</accession>
<gene>
    <name evidence="7" type="primary">LOC106461213</name>
</gene>
<keyword evidence="6" id="KW-1185">Reference proteome</keyword>
<organism evidence="6 7">
    <name type="scientific">Limulus polyphemus</name>
    <name type="common">Atlantic horseshoe crab</name>
    <dbReference type="NCBI Taxonomy" id="6850"/>
    <lineage>
        <taxon>Eukaryota</taxon>
        <taxon>Metazoa</taxon>
        <taxon>Ecdysozoa</taxon>
        <taxon>Arthropoda</taxon>
        <taxon>Chelicerata</taxon>
        <taxon>Merostomata</taxon>
        <taxon>Xiphosura</taxon>
        <taxon>Limulidae</taxon>
        <taxon>Limulus</taxon>
    </lineage>
</organism>
<dbReference type="Pfam" id="PF00755">
    <property type="entry name" value="Carn_acyltransf"/>
    <property type="match status" value="1"/>
</dbReference>
<dbReference type="InterPro" id="IPR039551">
    <property type="entry name" value="Cho/carn_acyl_trans"/>
</dbReference>
<sequence>MSLISLSMIPKKMVKQMCSLAGIRRSLATMTSTSTSRKKGTMLAHQESLLQLPVPPLQASLEKYLLSVHPLLTEEEFHQTEKIVKEFGKPQGSGEKLHAMLQERARNTENWLSDWWLSSAYLEFRMPLVVHSNPAVVFPPVDFKCKDDQLKFAARVIAGALDYKMKIDCEMLPTEMAGGKPLDMMQYFKIFSTCRIPQHPADKLKYFWQDPVPPQHIIVSHNNHYFQVDVFGGDGLPLDENQLLAQLQMVVEQSQHYKDPIGVLTTQHRDSWASAYKRLCKVSPNKESVSTIQRGIFMLCLDKPMPDLGAPNRLTHASLQVIHGGGSGGNSGNRWFDKAVQFIVGEDGVLGLNFEHSPADGPPVANLMDYVMDYIKKSSSSHWLPSTNVKPPQRLKFRLSPETIDDIDEAMQDLDKMVKDLEMTVFKFNGYGKEFIKLQKLSPDSFIQMAIQLAFYRLHGQPAATYESGSIRKFLHGRTENIRSSSIESLDFCKQMMDSSSPPHVKASALRTAIDAHKEYGLQATNGHGVDRFLLGLKKLAVENGMDVPQIFLDTGYNASTHFRLSTSQVPGIYDICVSYGPLVPDGYGCCYNPRTDGIIFGLSACNSSPETHSTKFKVALEMSLMEMHDVLLTVQGSKL</sequence>
<dbReference type="PANTHER" id="PTHR22589">
    <property type="entry name" value="CARNITINE O-ACYLTRANSFERASE"/>
    <property type="match status" value="1"/>
</dbReference>